<keyword evidence="8" id="KW-0418">Kinase</keyword>
<feature type="domain" description="PTS EIIB type-1" evidence="14">
    <location>
        <begin position="4"/>
        <end position="85"/>
    </location>
</feature>
<dbReference type="NCBIfam" id="TIGR00830">
    <property type="entry name" value="PTBA"/>
    <property type="match status" value="1"/>
</dbReference>
<keyword evidence="10 12" id="KW-0472">Membrane</keyword>
<evidence type="ECO:0000313" key="17">
    <source>
        <dbReference type="Proteomes" id="UP000198970"/>
    </source>
</evidence>
<dbReference type="Proteomes" id="UP000198970">
    <property type="component" value="Chromosome I"/>
</dbReference>
<evidence type="ECO:0000313" key="16">
    <source>
        <dbReference type="EMBL" id="SET91183.1"/>
    </source>
</evidence>
<dbReference type="RefSeq" id="WP_100042718.1">
    <property type="nucleotide sequence ID" value="NZ_LT630003.1"/>
</dbReference>
<accession>A0ABY1CC24</accession>
<evidence type="ECO:0000256" key="11">
    <source>
        <dbReference type="PROSITE-ProRule" id="PRU00421"/>
    </source>
</evidence>
<keyword evidence="17" id="KW-1185">Reference proteome</keyword>
<feature type="transmembrane region" description="Helical" evidence="12">
    <location>
        <begin position="379"/>
        <end position="403"/>
    </location>
</feature>
<dbReference type="Pfam" id="PF02378">
    <property type="entry name" value="PTS_EIIC"/>
    <property type="match status" value="1"/>
</dbReference>
<feature type="transmembrane region" description="Helical" evidence="12">
    <location>
        <begin position="143"/>
        <end position="167"/>
    </location>
</feature>
<keyword evidence="9 12" id="KW-1133">Transmembrane helix</keyword>
<feature type="active site" description="Phosphocysteine intermediate; for EIIB activity" evidence="11">
    <location>
        <position position="26"/>
    </location>
</feature>
<dbReference type="InterPro" id="IPR018113">
    <property type="entry name" value="PTrfase_EIIB_Cys"/>
</dbReference>
<keyword evidence="5" id="KW-0808">Transferase</keyword>
<organism evidence="16 17">
    <name type="scientific">Lacrimispora sphenoides JCM 1415</name>
    <dbReference type="NCBI Taxonomy" id="1297793"/>
    <lineage>
        <taxon>Bacteria</taxon>
        <taxon>Bacillati</taxon>
        <taxon>Bacillota</taxon>
        <taxon>Clostridia</taxon>
        <taxon>Lachnospirales</taxon>
        <taxon>Lachnospiraceae</taxon>
        <taxon>Lacrimispora</taxon>
    </lineage>
</organism>
<dbReference type="InterPro" id="IPR003352">
    <property type="entry name" value="PTS_EIIC"/>
</dbReference>
<sequence>MEREELARKIIEHVGGVGNIKSLSHCMTRLRFFLLDDNKANEEELKKLSILGVQKQGGQYQVIVGNDVSKVYKEIMKQYPGIAGGENVPDNAGEKKGSIFNRMLATLTAILVAPLSAIIGGGLILGIRYMFTTLHILPGDSSLIFLLTVIGNSSLYFFPFLLAVSAAKRFNTNIYMAMGIAAAMLDPNIIAKVGEDPVMLFGAIPIPMINYGSSVIPIILAVWFMSKVYGWLDDHLPSMITVIFVPLLTFLIVIPINLILIAPLATYLTTYVSNGLEWLINLNLGIAGFVIGSTRPLLVLVGLHHAVRPLQYMQLETLGYTIIAPATFISTMSQATAAFAVAVLVKDRKSKQIATSSTISGYLGITEPALYGIIFKYRAALVGCILGGGLGGMVSTMMGAKAFSSGLPSLLTTPIFMGDKPLSIVFGLIVMFVSTFGITWFLGKTVFKLNDNVVLTNGISEVETAKGKAEPGHLVFSPVSGQICKLEDINDETFSSKLLGEGIGIVPSENLVVAPGDGTVNTVFHTNHALGLITEAGTEVLIHIGLDTVKLEGEFFTARCKAGDKVKKGDALIEFNREQIAAAGYDTTVIVVISNTPAYGNIQPEFENGPIFAGEKILTVR</sequence>
<dbReference type="InterPro" id="IPR001127">
    <property type="entry name" value="PTS_EIIA_1_perm"/>
</dbReference>
<keyword evidence="3" id="KW-1003">Cell membrane</keyword>
<evidence type="ECO:0000259" key="15">
    <source>
        <dbReference type="PROSITE" id="PS51103"/>
    </source>
</evidence>
<dbReference type="Pfam" id="PF00367">
    <property type="entry name" value="PTS_EIIB"/>
    <property type="match status" value="1"/>
</dbReference>
<evidence type="ECO:0000256" key="6">
    <source>
        <dbReference type="ARBA" id="ARBA00022683"/>
    </source>
</evidence>
<dbReference type="PANTHER" id="PTHR30175:SF1">
    <property type="entry name" value="PTS SYSTEM ARBUTIN-, CELLOBIOSE-, AND SALICIN-SPECIFIC EIIBC COMPONENT-RELATED"/>
    <property type="match status" value="1"/>
</dbReference>
<evidence type="ECO:0000256" key="4">
    <source>
        <dbReference type="ARBA" id="ARBA00022597"/>
    </source>
</evidence>
<protein>
    <submittedName>
        <fullName evidence="16">PTS system, beta-glucosides-specific IIC component</fullName>
    </submittedName>
</protein>
<feature type="transmembrane region" description="Helical" evidence="12">
    <location>
        <begin position="208"/>
        <end position="226"/>
    </location>
</feature>
<evidence type="ECO:0000259" key="13">
    <source>
        <dbReference type="PROSITE" id="PS51093"/>
    </source>
</evidence>
<dbReference type="Gene3D" id="3.30.1360.60">
    <property type="entry name" value="Glucose permease domain IIB"/>
    <property type="match status" value="1"/>
</dbReference>
<proteinExistence type="predicted"/>
<dbReference type="SUPFAM" id="SSF51261">
    <property type="entry name" value="Duplicated hybrid motif"/>
    <property type="match status" value="1"/>
</dbReference>
<feature type="transmembrane region" description="Helical" evidence="12">
    <location>
        <begin position="238"/>
        <end position="266"/>
    </location>
</feature>
<dbReference type="CDD" id="cd00212">
    <property type="entry name" value="PTS_IIB_glc"/>
    <property type="match status" value="1"/>
</dbReference>
<evidence type="ECO:0000256" key="1">
    <source>
        <dbReference type="ARBA" id="ARBA00004651"/>
    </source>
</evidence>
<dbReference type="InterPro" id="IPR036878">
    <property type="entry name" value="Glu_permease_IIB"/>
</dbReference>
<evidence type="ECO:0000256" key="8">
    <source>
        <dbReference type="ARBA" id="ARBA00022777"/>
    </source>
</evidence>
<feature type="domain" description="PTS EIIA type-1" evidence="13">
    <location>
        <begin position="491"/>
        <end position="595"/>
    </location>
</feature>
<dbReference type="Gene3D" id="2.70.70.10">
    <property type="entry name" value="Glucose Permease (Domain IIA)"/>
    <property type="match status" value="1"/>
</dbReference>
<dbReference type="PROSITE" id="PS51093">
    <property type="entry name" value="PTS_EIIA_TYPE_1"/>
    <property type="match status" value="1"/>
</dbReference>
<gene>
    <name evidence="16" type="ORF">SAMN02745906_2940</name>
</gene>
<dbReference type="PROSITE" id="PS51098">
    <property type="entry name" value="PTS_EIIB_TYPE_1"/>
    <property type="match status" value="1"/>
</dbReference>
<dbReference type="PANTHER" id="PTHR30175">
    <property type="entry name" value="PHOSPHOTRANSFERASE SYSTEM TRANSPORT PROTEIN"/>
    <property type="match status" value="1"/>
</dbReference>
<evidence type="ECO:0000256" key="12">
    <source>
        <dbReference type="SAM" id="Phobius"/>
    </source>
</evidence>
<evidence type="ECO:0000256" key="7">
    <source>
        <dbReference type="ARBA" id="ARBA00022692"/>
    </source>
</evidence>
<dbReference type="EMBL" id="LT630003">
    <property type="protein sequence ID" value="SET91183.1"/>
    <property type="molecule type" value="Genomic_DNA"/>
</dbReference>
<dbReference type="PROSITE" id="PS51103">
    <property type="entry name" value="PTS_EIIC_TYPE_1"/>
    <property type="match status" value="1"/>
</dbReference>
<evidence type="ECO:0000256" key="5">
    <source>
        <dbReference type="ARBA" id="ARBA00022679"/>
    </source>
</evidence>
<evidence type="ECO:0000256" key="2">
    <source>
        <dbReference type="ARBA" id="ARBA00022448"/>
    </source>
</evidence>
<feature type="transmembrane region" description="Helical" evidence="12">
    <location>
        <begin position="423"/>
        <end position="442"/>
    </location>
</feature>
<reference evidence="16 17" key="1">
    <citation type="submission" date="2016-10" db="EMBL/GenBank/DDBJ databases">
        <authorList>
            <person name="Varghese N."/>
            <person name="Submissions S."/>
        </authorList>
    </citation>
    <scope>NUCLEOTIDE SEQUENCE [LARGE SCALE GENOMIC DNA]</scope>
    <source>
        <strain evidence="16 17">ATCC 19403</strain>
    </source>
</reference>
<dbReference type="PROSITE" id="PS00371">
    <property type="entry name" value="PTS_EIIA_TYPE_1_HIS"/>
    <property type="match status" value="1"/>
</dbReference>
<dbReference type="InterPro" id="IPR013013">
    <property type="entry name" value="PTS_EIIC_1"/>
</dbReference>
<evidence type="ECO:0000256" key="10">
    <source>
        <dbReference type="ARBA" id="ARBA00023136"/>
    </source>
</evidence>
<keyword evidence="7 12" id="KW-0812">Transmembrane</keyword>
<dbReference type="InterPro" id="IPR011055">
    <property type="entry name" value="Dup_hybrid_motif"/>
</dbReference>
<dbReference type="PROSITE" id="PS01035">
    <property type="entry name" value="PTS_EIIB_TYPE_1_CYS"/>
    <property type="match status" value="1"/>
</dbReference>
<feature type="domain" description="PTS EIIC type-1" evidence="15">
    <location>
        <begin position="98"/>
        <end position="454"/>
    </location>
</feature>
<evidence type="ECO:0000259" key="14">
    <source>
        <dbReference type="PROSITE" id="PS51098"/>
    </source>
</evidence>
<dbReference type="SUPFAM" id="SSF55604">
    <property type="entry name" value="Glucose permease domain IIB"/>
    <property type="match status" value="1"/>
</dbReference>
<dbReference type="InterPro" id="IPR050558">
    <property type="entry name" value="PTS_Sugar-Specific_Components"/>
</dbReference>
<evidence type="ECO:0000256" key="3">
    <source>
        <dbReference type="ARBA" id="ARBA00022475"/>
    </source>
</evidence>
<keyword evidence="2" id="KW-0813">Transport</keyword>
<keyword evidence="4" id="KW-0762">Sugar transport</keyword>
<dbReference type="InterPro" id="IPR001996">
    <property type="entry name" value="PTS_IIB_1"/>
</dbReference>
<feature type="transmembrane region" description="Helical" evidence="12">
    <location>
        <begin position="278"/>
        <end position="298"/>
    </location>
</feature>
<feature type="transmembrane region" description="Helical" evidence="12">
    <location>
        <begin position="318"/>
        <end position="345"/>
    </location>
</feature>
<feature type="transmembrane region" description="Helical" evidence="12">
    <location>
        <begin position="104"/>
        <end position="131"/>
    </location>
</feature>
<name>A0ABY1CC24_9FIRM</name>
<evidence type="ECO:0000256" key="9">
    <source>
        <dbReference type="ARBA" id="ARBA00022989"/>
    </source>
</evidence>
<comment type="subcellular location">
    <subcellularLocation>
        <location evidence="1">Cell membrane</location>
        <topology evidence="1">Multi-pass membrane protein</topology>
    </subcellularLocation>
</comment>
<keyword evidence="6" id="KW-0598">Phosphotransferase system</keyword>
<dbReference type="Pfam" id="PF00358">
    <property type="entry name" value="PTS_EIIA_1"/>
    <property type="match status" value="1"/>
</dbReference>